<comment type="catalytic activity">
    <reaction evidence="6">
        <text>2 a quinone + NADH + H(+) = 2 a 1,4-benzosemiquinone + NAD(+)</text>
        <dbReference type="Rhea" id="RHEA:65952"/>
        <dbReference type="ChEBI" id="CHEBI:15378"/>
        <dbReference type="ChEBI" id="CHEBI:57540"/>
        <dbReference type="ChEBI" id="CHEBI:57945"/>
        <dbReference type="ChEBI" id="CHEBI:132124"/>
        <dbReference type="ChEBI" id="CHEBI:134225"/>
    </reaction>
</comment>
<evidence type="ECO:0000256" key="2">
    <source>
        <dbReference type="ARBA" id="ARBA00022643"/>
    </source>
</evidence>
<keyword evidence="1 6" id="KW-0285">Flavoprotein</keyword>
<dbReference type="InterPro" id="IPR050104">
    <property type="entry name" value="FMN-dep_NADH:Q_OxRdtase_AzoR1"/>
</dbReference>
<gene>
    <name evidence="8" type="primary">azoR2_1</name>
    <name evidence="6" type="synonym">azoR</name>
    <name evidence="8" type="ORF">FX981_01007</name>
</gene>
<dbReference type="GO" id="GO:0010181">
    <property type="term" value="F:FMN binding"/>
    <property type="evidence" value="ECO:0007669"/>
    <property type="project" value="UniProtKB-UniRule"/>
</dbReference>
<dbReference type="GO" id="GO:0016652">
    <property type="term" value="F:oxidoreductase activity, acting on NAD(P)H as acceptor"/>
    <property type="evidence" value="ECO:0007669"/>
    <property type="project" value="UniProtKB-UniRule"/>
</dbReference>
<dbReference type="InterPro" id="IPR023048">
    <property type="entry name" value="NADH:quinone_OxRdtase_FMN_depd"/>
</dbReference>
<dbReference type="GO" id="GO:0016655">
    <property type="term" value="F:oxidoreductase activity, acting on NAD(P)H, quinone or similar compound as acceptor"/>
    <property type="evidence" value="ECO:0007669"/>
    <property type="project" value="InterPro"/>
</dbReference>
<name>A0A5C0WF72_BACIA</name>
<feature type="domain" description="Flavodoxin-like fold" evidence="7">
    <location>
        <begin position="3"/>
        <end position="207"/>
    </location>
</feature>
<accession>A0A5C0WF72</accession>
<dbReference type="AlphaFoldDB" id="A0A5C0WF72"/>
<comment type="subunit">
    <text evidence="6">Homodimer.</text>
</comment>
<reference evidence="8 9" key="1">
    <citation type="journal article" date="2018" name="Plant Biotechnol. Rep.">
        <title>Diversity and antifungal activity of endophytic bacteria associated with Panax ginseng seedlings.</title>
        <authorList>
            <person name="Park J.M."/>
            <person name="Hong C.E."/>
            <person name="Jo S.H."/>
        </authorList>
    </citation>
    <scope>NUCLEOTIDE SEQUENCE [LARGE SCALE GENOMIC DNA]</scope>
    <source>
        <strain evidence="8 9">PgKB20</strain>
    </source>
</reference>
<dbReference type="PANTHER" id="PTHR43741">
    <property type="entry name" value="FMN-DEPENDENT NADH-AZOREDUCTASE 1"/>
    <property type="match status" value="1"/>
</dbReference>
<evidence type="ECO:0000313" key="8">
    <source>
        <dbReference type="EMBL" id="QEK62815.1"/>
    </source>
</evidence>
<dbReference type="SUPFAM" id="SSF52218">
    <property type="entry name" value="Flavoproteins"/>
    <property type="match status" value="1"/>
</dbReference>
<dbReference type="Gene3D" id="3.40.50.360">
    <property type="match status" value="1"/>
</dbReference>
<dbReference type="InterPro" id="IPR029039">
    <property type="entry name" value="Flavoprotein-like_sf"/>
</dbReference>
<dbReference type="GeneID" id="61767788"/>
<dbReference type="GO" id="GO:0009055">
    <property type="term" value="F:electron transfer activity"/>
    <property type="evidence" value="ECO:0007669"/>
    <property type="project" value="UniProtKB-UniRule"/>
</dbReference>
<dbReference type="EC" id="1.7.1.17" evidence="6"/>
<keyword evidence="3 6" id="KW-0560">Oxidoreductase</keyword>
<dbReference type="HAMAP" id="MF_01216">
    <property type="entry name" value="Azoreductase_type1"/>
    <property type="match status" value="1"/>
</dbReference>
<keyword evidence="9" id="KW-1185">Reference proteome</keyword>
<dbReference type="PANTHER" id="PTHR43741:SF7">
    <property type="entry name" value="FMN-DEPENDENT NADH:QUINONE OXIDOREDUCTASE"/>
    <property type="match status" value="1"/>
</dbReference>
<feature type="binding site" evidence="6">
    <location>
        <begin position="102"/>
        <end position="105"/>
    </location>
    <ligand>
        <name>FMN</name>
        <dbReference type="ChEBI" id="CHEBI:58210"/>
    </ligand>
</feature>
<evidence type="ECO:0000256" key="5">
    <source>
        <dbReference type="ARBA" id="ARBA00048542"/>
    </source>
</evidence>
<sequence length="211" mass="23744">MSTLLYITAHPSSPSESYSLTVGEAFISAYQEAHPEDRVVRLDLYKTDIPQIDQDVIESWAKLQSGQSFDELQPNHQKKLEALAHLLDQFCQADKYVFVNPMWNFSHPPVMKAYIDAICMRGKTFQYTEHGPIGLLNNKKAIHIQACGGIYTTGPQQDKEIGSRHLQTVLNFIGVTSFDKILVEGMSYTPHLAEEIKTAAVDQAKEKAKVF</sequence>
<feature type="binding site" evidence="6">
    <location>
        <begin position="17"/>
        <end position="19"/>
    </location>
    <ligand>
        <name>FMN</name>
        <dbReference type="ChEBI" id="CHEBI:58210"/>
    </ligand>
</feature>
<organism evidence="8 9">
    <name type="scientific">Bacillus safensis</name>
    <dbReference type="NCBI Taxonomy" id="561879"/>
    <lineage>
        <taxon>Bacteria</taxon>
        <taxon>Bacillati</taxon>
        <taxon>Bacillota</taxon>
        <taxon>Bacilli</taxon>
        <taxon>Bacillales</taxon>
        <taxon>Bacillaceae</taxon>
        <taxon>Bacillus</taxon>
    </lineage>
</organism>
<comment type="cofactor">
    <cofactor evidence="6">
        <name>FMN</name>
        <dbReference type="ChEBI" id="CHEBI:58210"/>
    </cofactor>
    <text evidence="6">Binds 1 FMN per subunit.</text>
</comment>
<evidence type="ECO:0000313" key="9">
    <source>
        <dbReference type="Proteomes" id="UP000325032"/>
    </source>
</evidence>
<dbReference type="InterPro" id="IPR003680">
    <property type="entry name" value="Flavodoxin_fold"/>
</dbReference>
<keyword evidence="4 6" id="KW-0520">NAD</keyword>
<dbReference type="Pfam" id="PF02525">
    <property type="entry name" value="Flavodoxin_2"/>
    <property type="match status" value="1"/>
</dbReference>
<comment type="function">
    <text evidence="6">Also exhibits azoreductase activity. Catalyzes the reductive cleavage of the azo bond in aromatic azo compounds to the corresponding amines.</text>
</comment>
<dbReference type="RefSeq" id="WP_008346753.1">
    <property type="nucleotide sequence ID" value="NZ_CP043404.1"/>
</dbReference>
<evidence type="ECO:0000256" key="6">
    <source>
        <dbReference type="HAMAP-Rule" id="MF_01216"/>
    </source>
</evidence>
<proteinExistence type="inferred from homology"/>
<comment type="similarity">
    <text evidence="6">Belongs to the azoreductase type 1 family.</text>
</comment>
<comment type="function">
    <text evidence="6">Quinone reductase that provides resistance to thiol-specific stress caused by electrophilic quinones.</text>
</comment>
<evidence type="ECO:0000256" key="1">
    <source>
        <dbReference type="ARBA" id="ARBA00022630"/>
    </source>
</evidence>
<evidence type="ECO:0000256" key="4">
    <source>
        <dbReference type="ARBA" id="ARBA00023027"/>
    </source>
</evidence>
<evidence type="ECO:0000259" key="7">
    <source>
        <dbReference type="Pfam" id="PF02525"/>
    </source>
</evidence>
<dbReference type="EMBL" id="CP043404">
    <property type="protein sequence ID" value="QEK62815.1"/>
    <property type="molecule type" value="Genomic_DNA"/>
</dbReference>
<protein>
    <recommendedName>
        <fullName evidence="6">FMN dependent NADH:quinone oxidoreductase</fullName>
        <ecNumber evidence="6">1.6.5.-</ecNumber>
    </recommendedName>
    <alternativeName>
        <fullName evidence="6">Azo-dye reductase</fullName>
    </alternativeName>
    <alternativeName>
        <fullName evidence="6">FMN-dependent NADH-azo compound oxidoreductase</fullName>
    </alternativeName>
    <alternativeName>
        <fullName evidence="6">FMN-dependent NADH-azoreductase</fullName>
        <ecNumber evidence="6">1.7.1.17</ecNumber>
    </alternativeName>
</protein>
<dbReference type="Proteomes" id="UP000325032">
    <property type="component" value="Chromosome"/>
</dbReference>
<comment type="caution">
    <text evidence="6">Lacks conserved residue(s) required for the propagation of feature annotation.</text>
</comment>
<comment type="catalytic activity">
    <reaction evidence="5">
        <text>N,N-dimethyl-1,4-phenylenediamine + anthranilate + 2 NAD(+) = 2-(4-dimethylaminophenyl)diazenylbenzoate + 2 NADH + 2 H(+)</text>
        <dbReference type="Rhea" id="RHEA:55872"/>
        <dbReference type="ChEBI" id="CHEBI:15378"/>
        <dbReference type="ChEBI" id="CHEBI:15783"/>
        <dbReference type="ChEBI" id="CHEBI:16567"/>
        <dbReference type="ChEBI" id="CHEBI:57540"/>
        <dbReference type="ChEBI" id="CHEBI:57945"/>
        <dbReference type="ChEBI" id="CHEBI:71579"/>
        <dbReference type="EC" id="1.7.1.17"/>
    </reaction>
    <physiologicalReaction direction="right-to-left" evidence="5">
        <dbReference type="Rhea" id="RHEA:55874"/>
    </physiologicalReaction>
</comment>
<keyword evidence="2 6" id="KW-0288">FMN</keyword>
<dbReference type="EC" id="1.6.5.-" evidence="6"/>
<evidence type="ECO:0000256" key="3">
    <source>
        <dbReference type="ARBA" id="ARBA00023002"/>
    </source>
</evidence>